<evidence type="ECO:0000259" key="2">
    <source>
        <dbReference type="PROSITE" id="PS50837"/>
    </source>
</evidence>
<dbReference type="SUPFAM" id="SSF52540">
    <property type="entry name" value="P-loop containing nucleoside triphosphate hydrolases"/>
    <property type="match status" value="1"/>
</dbReference>
<sequence>AINHVLESASNEEFFLGYRWGSNWLLIEHPDQHDFSGPTMPLRQHFDNGFLNASNDELQQLINVKLLGHARAMYSAVSLYGVINQRTAEDNTVSFFIQGDVNPVQEAQIRSTWGTGSALDNTLARYVDPIEHIAYNPDNTEIRANIIALKDDLTDREALGFFKLIGSARAGESVDDAVNTKERLNDWLDGEALMWFEFHLDATCAMGHINLIDDYGAFEVLTNSVFKEDISTSTGLEDPSFGRSISFLLQRETPTPHDGQAEINPADQYTIGWICALPIELAAAVKMLDEEHQRPPLPPGDDNSYRFGRIGDHNIVIGCLPSGRIGLVSASSVATQMMSAFRQIRVGLMVGIGGGVPSEDNDIRLGDIVVSHPDGQHGGVAQYDFGKARPNGIFERTGSLNAPPNALLTALTDVRAAEGMDELKIVDYLSRLTDRLPPYAYPSKLTDCLYQPHYSHVGGKNCFRCDSENSVVREERDTNGPRIHYGTIASGNRVMKDAIERDKISQDLGGVLCFEMETAGLMNNFPCLIIRGISDYSDSHKDDGWQRHAAATAASFAKELLSHLAPGRVMETQTIGQAVDRLSVRLTKNIELSERTNNEVNRMLECIRNHEVVTERETLEWLSPSSAYSNIQNTNYDCRVLETGDWFFLDSGVLDWYHSGGLLWINGAVQLRGVAGSGKTVLSSKIIDDLQERCKPHPGRHVVYWYFQFSSEYTQNVQHMLRSLIRQLSCSPLPTSIQELWEKHQLPKSEPSRHELCGIFEHLVCLQEDVYLVLDALDEYPERKSPGRSILLGIIEQLLVACAGKLRVIATSRREPDIRHILQKIASYTVDADTALQNDVKKLVNCGLRQSAINRWDLQIKRLHNCPTVDDFRNALDTIPQSLEETYHQALTTIPEINRGRVRQILIWLTTSFRELRPYEVATVVDFPFFDDVLKLCTSVLVTIVDRDTFDAIKLAHFTVKEFLLVQAGCDEGLHWFRFTTQLAHRCIADQTLRLMFQYPGTFDREVFWNDAYKSTLVSNLSDGSSAWPRRPRNLWATEEFVRTQGLRAYALDYWLIHARQNDATTDWGEVQANINSIFESDGNQYFRQWLAAQYPFRSMSDNALTNASLLGLKQSVVSFWQTARLEDQDRWLGDALKAAASMGHIHVIDWLIDQRDDVARFIDLRWVLECLRDNSRKIVRALFRKGPRTVLSADALISVLEHGAGVLVLAAMIDEDLISVLITDSLIRTLSQVPSYVMLLPALMGKLVPSQPISNYALVLVAKASPLALRILLCQMQRAVYLQTHDWDWLAHGRQIRVLETLLSEGIYIPNTQLLNVLAALPYGSVDLRRLLSKGLLEQRPTAHNMYLIAKCFHLGVLELILEHKWVEDIVVEDFIQSVAFNCYLQSPREECGHLSRGAPLVSGRNRTRLLRSDRKSRSRVLTRLVERLGSGFEFTESIVNLLVTEFDIQVLVRVWKEKDWFSEKLQAVLKAKLVSLPSSSQLKHAIQPHASMHSNNHRKFDAEDAEDALELPRGLMPDIFRSLKFSLLWRDRMDTVYVLPINTLGTRLATAPNQTRLRHRRPDLQSFPGSYQISSV</sequence>
<dbReference type="InterPro" id="IPR027417">
    <property type="entry name" value="P-loop_NTPase"/>
</dbReference>
<dbReference type="EMBL" id="QZBD01000291">
    <property type="protein sequence ID" value="THY20655.1"/>
    <property type="molecule type" value="Genomic_DNA"/>
</dbReference>
<keyword evidence="1" id="KW-0677">Repeat</keyword>
<dbReference type="Proteomes" id="UP000306584">
    <property type="component" value="Unassembled WGS sequence"/>
</dbReference>
<dbReference type="PANTHER" id="PTHR46082">
    <property type="entry name" value="ATP/GTP-BINDING PROTEIN-RELATED"/>
    <property type="match status" value="1"/>
</dbReference>
<dbReference type="Gene3D" id="3.40.50.1580">
    <property type="entry name" value="Nucleoside phosphorylase domain"/>
    <property type="match status" value="1"/>
</dbReference>
<comment type="caution">
    <text evidence="3">The sequence shown here is derived from an EMBL/GenBank/DDBJ whole genome shotgun (WGS) entry which is preliminary data.</text>
</comment>
<dbReference type="CDD" id="cd09008">
    <property type="entry name" value="MTAN"/>
    <property type="match status" value="1"/>
</dbReference>
<dbReference type="PANTHER" id="PTHR46082:SF11">
    <property type="entry name" value="AAA+ ATPASE DOMAIN-CONTAINING PROTEIN-RELATED"/>
    <property type="match status" value="1"/>
</dbReference>
<gene>
    <name evidence="3" type="ORF">D6D01_06665</name>
</gene>
<dbReference type="InterPro" id="IPR053137">
    <property type="entry name" value="NLR-like"/>
</dbReference>
<dbReference type="InterPro" id="IPR000845">
    <property type="entry name" value="Nucleoside_phosphorylase_d"/>
</dbReference>
<accession>A0A4S9KX80</accession>
<organism evidence="3 4">
    <name type="scientific">Aureobasidium pullulans</name>
    <name type="common">Black yeast</name>
    <name type="synonym">Pullularia pullulans</name>
    <dbReference type="NCBI Taxonomy" id="5580"/>
    <lineage>
        <taxon>Eukaryota</taxon>
        <taxon>Fungi</taxon>
        <taxon>Dikarya</taxon>
        <taxon>Ascomycota</taxon>
        <taxon>Pezizomycotina</taxon>
        <taxon>Dothideomycetes</taxon>
        <taxon>Dothideomycetidae</taxon>
        <taxon>Dothideales</taxon>
        <taxon>Saccotheciaceae</taxon>
        <taxon>Aureobasidium</taxon>
    </lineage>
</organism>
<dbReference type="InterPro" id="IPR056884">
    <property type="entry name" value="NPHP3-like_N"/>
</dbReference>
<dbReference type="Pfam" id="PF24883">
    <property type="entry name" value="NPHP3_N"/>
    <property type="match status" value="1"/>
</dbReference>
<proteinExistence type="predicted"/>
<dbReference type="GO" id="GO:0009116">
    <property type="term" value="P:nucleoside metabolic process"/>
    <property type="evidence" value="ECO:0007669"/>
    <property type="project" value="InterPro"/>
</dbReference>
<dbReference type="Gene3D" id="3.40.50.300">
    <property type="entry name" value="P-loop containing nucleotide triphosphate hydrolases"/>
    <property type="match status" value="1"/>
</dbReference>
<feature type="non-terminal residue" evidence="3">
    <location>
        <position position="1"/>
    </location>
</feature>
<evidence type="ECO:0000313" key="4">
    <source>
        <dbReference type="Proteomes" id="UP000306584"/>
    </source>
</evidence>
<name>A0A4S9KX80_AURPU</name>
<evidence type="ECO:0000313" key="3">
    <source>
        <dbReference type="EMBL" id="THY20655.1"/>
    </source>
</evidence>
<dbReference type="Pfam" id="PF01048">
    <property type="entry name" value="PNP_UDP_1"/>
    <property type="match status" value="1"/>
</dbReference>
<dbReference type="InterPro" id="IPR035994">
    <property type="entry name" value="Nucleoside_phosphorylase_sf"/>
</dbReference>
<reference evidence="3 4" key="1">
    <citation type="submission" date="2018-10" db="EMBL/GenBank/DDBJ databases">
        <title>Fifty Aureobasidium pullulans genomes reveal a recombining polyextremotolerant generalist.</title>
        <authorList>
            <person name="Gostincar C."/>
            <person name="Turk M."/>
            <person name="Zajc J."/>
            <person name="Gunde-Cimerman N."/>
        </authorList>
    </citation>
    <scope>NUCLEOTIDE SEQUENCE [LARGE SCALE GENOMIC DNA]</scope>
    <source>
        <strain evidence="3 4">EXF-6604</strain>
    </source>
</reference>
<protein>
    <recommendedName>
        <fullName evidence="2">NACHT domain-containing protein</fullName>
    </recommendedName>
</protein>
<dbReference type="PROSITE" id="PS50837">
    <property type="entry name" value="NACHT"/>
    <property type="match status" value="1"/>
</dbReference>
<evidence type="ECO:0000256" key="1">
    <source>
        <dbReference type="ARBA" id="ARBA00022737"/>
    </source>
</evidence>
<feature type="domain" description="NACHT" evidence="2">
    <location>
        <begin position="667"/>
        <end position="813"/>
    </location>
</feature>
<dbReference type="GO" id="GO:0003824">
    <property type="term" value="F:catalytic activity"/>
    <property type="evidence" value="ECO:0007669"/>
    <property type="project" value="InterPro"/>
</dbReference>
<dbReference type="SUPFAM" id="SSF53167">
    <property type="entry name" value="Purine and uridine phosphorylases"/>
    <property type="match status" value="1"/>
</dbReference>
<dbReference type="InterPro" id="IPR007111">
    <property type="entry name" value="NACHT_NTPase"/>
</dbReference>